<dbReference type="PANTHER" id="PTHR30032:SF8">
    <property type="entry name" value="GERMINATION-SPECIFIC N-ACETYLMURAMOYL-L-ALANINE AMIDASE"/>
    <property type="match status" value="1"/>
</dbReference>
<feature type="chain" id="PRO_5008527775" evidence="1">
    <location>
        <begin position="26"/>
        <end position="357"/>
    </location>
</feature>
<reference evidence="2 3" key="1">
    <citation type="submission" date="2016-03" db="EMBL/GenBank/DDBJ databases">
        <title>Shallow-sea hydrothermal system.</title>
        <authorList>
            <person name="Tang K."/>
        </authorList>
    </citation>
    <scope>NUCLEOTIDE SEQUENCE [LARGE SCALE GENOMIC DNA]</scope>
    <source>
        <strain evidence="2 3">JLT9</strain>
    </source>
</reference>
<feature type="signal peptide" evidence="1">
    <location>
        <begin position="1"/>
        <end position="25"/>
    </location>
</feature>
<dbReference type="Proteomes" id="UP000092482">
    <property type="component" value="Chromosome"/>
</dbReference>
<dbReference type="InterPro" id="IPR051922">
    <property type="entry name" value="Bact_Sporulation_Assoc"/>
</dbReference>
<evidence type="ECO:0000313" key="2">
    <source>
        <dbReference type="EMBL" id="ANS78694.1"/>
    </source>
</evidence>
<proteinExistence type="predicted"/>
<dbReference type="Pfam" id="PF04122">
    <property type="entry name" value="CW_binding_2"/>
    <property type="match status" value="3"/>
</dbReference>
<dbReference type="STRING" id="1758689.SGUI_1298"/>
<dbReference type="KEGG" id="serj:SGUI_1298"/>
<organism evidence="2 3">
    <name type="scientific">Serinicoccus hydrothermalis</name>
    <dbReference type="NCBI Taxonomy" id="1758689"/>
    <lineage>
        <taxon>Bacteria</taxon>
        <taxon>Bacillati</taxon>
        <taxon>Actinomycetota</taxon>
        <taxon>Actinomycetes</taxon>
        <taxon>Micrococcales</taxon>
        <taxon>Ornithinimicrobiaceae</taxon>
        <taxon>Serinicoccus</taxon>
    </lineage>
</organism>
<dbReference type="InterPro" id="IPR007253">
    <property type="entry name" value="Cell_wall-bd_2"/>
</dbReference>
<dbReference type="EMBL" id="CP014989">
    <property type="protein sequence ID" value="ANS78694.1"/>
    <property type="molecule type" value="Genomic_DNA"/>
</dbReference>
<sequence>MLRAPRRALSALVVLVLLGATPALAAEEAPEAAVEVDRVSGHDRYATAARVAEQFDQVSDTVFLANGEDWAQGADAVAAGAAAGSGVFPDLVEGDPGEPSPVLLTRATGLPAATRAALEERAPSQAVVLGGPGVILPAVDQELLEMGITPVRAFGRSRYGTAAVLSTAFGPGVEQVYVASGEATFEDPPYPPMMPDALAASARAGAEDAPVLLTRRDTLPPETRAALEALEPAAITIVGGENGVSLRVALELAEIAPTTRVKGTTRYETAAALFEGYDPGGRTYVASGEFFADSLAVSALAAAEGSSLLLVRKPFLTSATERALLSLDPTAVRVIGGPGVILEAVLDDIRRLLDGDR</sequence>
<evidence type="ECO:0000256" key="1">
    <source>
        <dbReference type="SAM" id="SignalP"/>
    </source>
</evidence>
<dbReference type="RefSeq" id="WP_066637830.1">
    <property type="nucleotide sequence ID" value="NZ_CP014989.1"/>
</dbReference>
<keyword evidence="3" id="KW-1185">Reference proteome</keyword>
<evidence type="ECO:0000313" key="3">
    <source>
        <dbReference type="Proteomes" id="UP000092482"/>
    </source>
</evidence>
<keyword evidence="1" id="KW-0732">Signal</keyword>
<dbReference type="AlphaFoldDB" id="A0A1B1NBC2"/>
<dbReference type="Gene3D" id="3.40.50.12090">
    <property type="match status" value="1"/>
</dbReference>
<gene>
    <name evidence="2" type="ORF">SGUI_1298</name>
</gene>
<name>A0A1B1NBC2_9MICO</name>
<dbReference type="PANTHER" id="PTHR30032">
    <property type="entry name" value="N-ACETYLMURAMOYL-L-ALANINE AMIDASE-RELATED"/>
    <property type="match status" value="1"/>
</dbReference>
<accession>A0A1B1NBC2</accession>
<protein>
    <submittedName>
        <fullName evidence="2">Copper binding protein, plastocyanin/azurin family</fullName>
    </submittedName>
</protein>